<dbReference type="InterPro" id="IPR000683">
    <property type="entry name" value="Gfo/Idh/MocA-like_OxRdtase_N"/>
</dbReference>
<dbReference type="RefSeq" id="WP_106986847.1">
    <property type="nucleotide sequence ID" value="NZ_PYLP01000001.1"/>
</dbReference>
<dbReference type="Gene3D" id="3.40.50.720">
    <property type="entry name" value="NAD(P)-binding Rossmann-like Domain"/>
    <property type="match status" value="1"/>
</dbReference>
<dbReference type="Gene3D" id="3.30.360.10">
    <property type="entry name" value="Dihydrodipicolinate Reductase, domain 2"/>
    <property type="match status" value="1"/>
</dbReference>
<dbReference type="InterPro" id="IPR036291">
    <property type="entry name" value="NAD(P)-bd_dom_sf"/>
</dbReference>
<protein>
    <submittedName>
        <fullName evidence="5">Gfo/Idh/MocA family oxidoreductase</fullName>
    </submittedName>
</protein>
<keyword evidence="6" id="KW-1185">Reference proteome</keyword>
<evidence type="ECO:0000313" key="5">
    <source>
        <dbReference type="EMBL" id="PST42051.1"/>
    </source>
</evidence>
<feature type="domain" description="GFO/IDH/MocA-like oxidoreductase" evidence="4">
    <location>
        <begin position="138"/>
        <end position="240"/>
    </location>
</feature>
<dbReference type="PANTHER" id="PTHR22604:SF105">
    <property type="entry name" value="TRANS-1,2-DIHYDROBENZENE-1,2-DIOL DEHYDROGENASE"/>
    <property type="match status" value="1"/>
</dbReference>
<comment type="similarity">
    <text evidence="1">Belongs to the Gfo/Idh/MocA family.</text>
</comment>
<reference evidence="6" key="1">
    <citation type="submission" date="2018-03" db="EMBL/GenBank/DDBJ databases">
        <title>Lachnoclostridium SNUG30370 gen.nov., sp.nov., isolated from human faeces.</title>
        <authorList>
            <person name="Seo B."/>
            <person name="Jeon K."/>
            <person name="Ko G."/>
        </authorList>
    </citation>
    <scope>NUCLEOTIDE SEQUENCE [LARGE SCALE GENOMIC DNA]</scope>
    <source>
        <strain evidence="6">SNUG30370</strain>
    </source>
</reference>
<dbReference type="GeneID" id="77469566"/>
<name>A0A2T3G3N0_9FIRM</name>
<dbReference type="EMBL" id="PYLP01000001">
    <property type="protein sequence ID" value="PST42051.1"/>
    <property type="molecule type" value="Genomic_DNA"/>
</dbReference>
<comment type="caution">
    <text evidence="5">The sequence shown here is derived from an EMBL/GenBank/DDBJ whole genome shotgun (WGS) entry which is preliminary data.</text>
</comment>
<dbReference type="PANTHER" id="PTHR22604">
    <property type="entry name" value="OXIDOREDUCTASES"/>
    <property type="match status" value="1"/>
</dbReference>
<dbReference type="SUPFAM" id="SSF51735">
    <property type="entry name" value="NAD(P)-binding Rossmann-fold domains"/>
    <property type="match status" value="1"/>
</dbReference>
<evidence type="ECO:0000259" key="4">
    <source>
        <dbReference type="Pfam" id="PF22725"/>
    </source>
</evidence>
<dbReference type="SUPFAM" id="SSF55347">
    <property type="entry name" value="Glyceraldehyde-3-phosphate dehydrogenase-like, C-terminal domain"/>
    <property type="match status" value="1"/>
</dbReference>
<sequence>MNFGIIGYGNIARKFVKSITYTSGGKVHAIASHSLDENDSYLQNHPLVKLYRDYEELLKDDDIEAVYIAVPHFEHKKWIIEAIKHHKAVLCEKPLVLKSEDIDEINQYVKEYQGYCLEAFKTKFNNGFNHLKEDLKLIGKLKSIEANFCFDGTDKKDSYLFDLKQGGALNDVGSYVVGFVLALVDAPVESVESHIEKENEIEMNFKATLNFKNEVQGKVEGSINYNKERYALIKGDKGEIYVPMFNRVVEYTIHLENEVMQKTYPIEGDDMTLEIQALINHNQSTHTLHDSKKLQETIERIREEAK</sequence>
<dbReference type="GO" id="GO:0000166">
    <property type="term" value="F:nucleotide binding"/>
    <property type="evidence" value="ECO:0007669"/>
    <property type="project" value="InterPro"/>
</dbReference>
<evidence type="ECO:0000256" key="1">
    <source>
        <dbReference type="ARBA" id="ARBA00010928"/>
    </source>
</evidence>
<dbReference type="Proteomes" id="UP000241201">
    <property type="component" value="Unassembled WGS sequence"/>
</dbReference>
<feature type="domain" description="Gfo/Idh/MocA-like oxidoreductase N-terminal" evidence="3">
    <location>
        <begin position="1"/>
        <end position="114"/>
    </location>
</feature>
<evidence type="ECO:0000313" key="6">
    <source>
        <dbReference type="Proteomes" id="UP000241201"/>
    </source>
</evidence>
<keyword evidence="2" id="KW-0560">Oxidoreductase</keyword>
<dbReference type="GO" id="GO:0016491">
    <property type="term" value="F:oxidoreductase activity"/>
    <property type="evidence" value="ECO:0007669"/>
    <property type="project" value="UniProtKB-KW"/>
</dbReference>
<evidence type="ECO:0000259" key="3">
    <source>
        <dbReference type="Pfam" id="PF01408"/>
    </source>
</evidence>
<organism evidence="5 6">
    <name type="scientific">Faecalibacillus faecis</name>
    <dbReference type="NCBI Taxonomy" id="1982628"/>
    <lineage>
        <taxon>Bacteria</taxon>
        <taxon>Bacillati</taxon>
        <taxon>Bacillota</taxon>
        <taxon>Erysipelotrichia</taxon>
        <taxon>Erysipelotrichales</taxon>
        <taxon>Coprobacillaceae</taxon>
        <taxon>Faecalibacillus</taxon>
    </lineage>
</organism>
<dbReference type="Pfam" id="PF22725">
    <property type="entry name" value="GFO_IDH_MocA_C3"/>
    <property type="match status" value="1"/>
</dbReference>
<dbReference type="InterPro" id="IPR050984">
    <property type="entry name" value="Gfo/Idh/MocA_domain"/>
</dbReference>
<evidence type="ECO:0000256" key="2">
    <source>
        <dbReference type="ARBA" id="ARBA00023002"/>
    </source>
</evidence>
<dbReference type="InterPro" id="IPR055170">
    <property type="entry name" value="GFO_IDH_MocA-like_dom"/>
</dbReference>
<proteinExistence type="inferred from homology"/>
<dbReference type="AlphaFoldDB" id="A0A2T3G3N0"/>
<dbReference type="Pfam" id="PF01408">
    <property type="entry name" value="GFO_IDH_MocA"/>
    <property type="match status" value="1"/>
</dbReference>
<gene>
    <name evidence="5" type="ORF">C7U55_00415</name>
</gene>
<accession>A0A2T3G3N0</accession>